<dbReference type="AlphaFoldDB" id="A0A0D3L239"/>
<dbReference type="InterPro" id="IPR002641">
    <property type="entry name" value="PNPLA_dom"/>
</dbReference>
<dbReference type="KEGG" id="ehx:EMIHUDRAFT_447572"/>
<feature type="active site" description="Nucleophile" evidence="2">
    <location>
        <position position="138"/>
    </location>
</feature>
<dbReference type="Pfam" id="PF01734">
    <property type="entry name" value="Patatin"/>
    <property type="match status" value="2"/>
</dbReference>
<organism evidence="6 7">
    <name type="scientific">Emiliania huxleyi (strain CCMP1516)</name>
    <dbReference type="NCBI Taxonomy" id="280463"/>
    <lineage>
        <taxon>Eukaryota</taxon>
        <taxon>Haptista</taxon>
        <taxon>Haptophyta</taxon>
        <taxon>Prymnesiophyceae</taxon>
        <taxon>Isochrysidales</taxon>
        <taxon>Noelaerhabdaceae</taxon>
        <taxon>Emiliania</taxon>
    </lineage>
</organism>
<feature type="short sequence motif" description="GXSXG" evidence="2">
    <location>
        <begin position="136"/>
        <end position="140"/>
    </location>
</feature>
<keyword evidence="4" id="KW-0472">Membrane</keyword>
<evidence type="ECO:0000256" key="2">
    <source>
        <dbReference type="PROSITE-ProRule" id="PRU01161"/>
    </source>
</evidence>
<keyword evidence="1 2" id="KW-0443">Lipid metabolism</keyword>
<feature type="short sequence motif" description="DGA/G" evidence="2">
    <location>
        <begin position="304"/>
        <end position="306"/>
    </location>
</feature>
<dbReference type="Proteomes" id="UP000013827">
    <property type="component" value="Unassembled WGS sequence"/>
</dbReference>
<dbReference type="GO" id="GO:0016042">
    <property type="term" value="P:lipid catabolic process"/>
    <property type="evidence" value="ECO:0007669"/>
    <property type="project" value="UniProtKB-UniRule"/>
</dbReference>
<dbReference type="HOGENOM" id="CLU_569165_0_0_1"/>
<feature type="domain" description="PNPLA" evidence="5">
    <location>
        <begin position="102"/>
        <end position="317"/>
    </location>
</feature>
<evidence type="ECO:0000256" key="3">
    <source>
        <dbReference type="SAM" id="MobiDB-lite"/>
    </source>
</evidence>
<evidence type="ECO:0000313" key="6">
    <source>
        <dbReference type="EnsemblProtists" id="EOD42074"/>
    </source>
</evidence>
<feature type="transmembrane region" description="Helical" evidence="4">
    <location>
        <begin position="133"/>
        <end position="153"/>
    </location>
</feature>
<sequence length="480" mass="51256">MAAGGLVSLLLLLLWSGAIFVPLLLLLLPLAAAAYCGAWVYMGTAPRFGAAPVLKEREQARAAAHEKRVTAELERAVRLVQGAEHGEAHSDFAAHVGSATSFAVYGCGILAASHVGALLALERYGLKYDQLTTLAGVSAGAVIVACLSVGFEAEDIYDLVSKMPFHRLAYPELGALLRALGNTVLTLLQVIRRQGAVPWALRELSAGNGPGINSGRPAPGEERAPHVCGDGSRSSPSGAELERMVGEALAQSPAGSADITLAQVKAQFDKRVDPDLPLRVAVRMSMGVPGLMEPFRYGRHVYCDGGMCNDFPMNALPDDGGRLGLMVRPKAWYMYNFGSLHRLKRGEPSSTTGEAAAELREKGGLREIIAELQEMEARLQGSGIYPVRDAVDLAMTCMQTMMDANLALQIRMATGGEEAAVGGRGAWPRSWGELKALIVTICGGSFSPLSKLQHRQLFVSGQVSAKLKLLLYLLHLDYPQ</sequence>
<evidence type="ECO:0000256" key="1">
    <source>
        <dbReference type="ARBA" id="ARBA00023098"/>
    </source>
</evidence>
<dbReference type="PROSITE" id="PS51635">
    <property type="entry name" value="PNPLA"/>
    <property type="match status" value="1"/>
</dbReference>
<keyword evidence="4" id="KW-1133">Transmembrane helix</keyword>
<dbReference type="SUPFAM" id="SSF52151">
    <property type="entry name" value="FabD/lysophospholipase-like"/>
    <property type="match status" value="1"/>
</dbReference>
<comment type="caution">
    <text evidence="2">Lacks conserved residue(s) required for the propagation of feature annotation.</text>
</comment>
<keyword evidence="2" id="KW-0442">Lipid degradation</keyword>
<reference evidence="6" key="2">
    <citation type="submission" date="2024-10" db="UniProtKB">
        <authorList>
            <consortium name="EnsemblProtists"/>
        </authorList>
    </citation>
    <scope>IDENTIFICATION</scope>
</reference>
<dbReference type="Gene3D" id="3.40.1090.10">
    <property type="entry name" value="Cytosolic phospholipase A2 catalytic domain"/>
    <property type="match status" value="2"/>
</dbReference>
<dbReference type="InterPro" id="IPR052580">
    <property type="entry name" value="Lipid_Hydrolase"/>
</dbReference>
<dbReference type="PaxDb" id="2903-EOD42074"/>
<feature type="region of interest" description="Disordered" evidence="3">
    <location>
        <begin position="210"/>
        <end position="240"/>
    </location>
</feature>
<dbReference type="PANTHER" id="PTHR46394">
    <property type="entry name" value="ANNEXIN"/>
    <property type="match status" value="1"/>
</dbReference>
<dbReference type="GO" id="GO:0016787">
    <property type="term" value="F:hydrolase activity"/>
    <property type="evidence" value="ECO:0007669"/>
    <property type="project" value="UniProtKB-UniRule"/>
</dbReference>
<reference evidence="7" key="1">
    <citation type="journal article" date="2013" name="Nature">
        <title>Pan genome of the phytoplankton Emiliania underpins its global distribution.</title>
        <authorList>
            <person name="Read B.A."/>
            <person name="Kegel J."/>
            <person name="Klute M.J."/>
            <person name="Kuo A."/>
            <person name="Lefebvre S.C."/>
            <person name="Maumus F."/>
            <person name="Mayer C."/>
            <person name="Miller J."/>
            <person name="Monier A."/>
            <person name="Salamov A."/>
            <person name="Young J."/>
            <person name="Aguilar M."/>
            <person name="Claverie J.M."/>
            <person name="Frickenhaus S."/>
            <person name="Gonzalez K."/>
            <person name="Herman E.K."/>
            <person name="Lin Y.C."/>
            <person name="Napier J."/>
            <person name="Ogata H."/>
            <person name="Sarno A.F."/>
            <person name="Shmutz J."/>
            <person name="Schroeder D."/>
            <person name="de Vargas C."/>
            <person name="Verret F."/>
            <person name="von Dassow P."/>
            <person name="Valentin K."/>
            <person name="Van de Peer Y."/>
            <person name="Wheeler G."/>
            <person name="Dacks J.B."/>
            <person name="Delwiche C.F."/>
            <person name="Dyhrman S.T."/>
            <person name="Glockner G."/>
            <person name="John U."/>
            <person name="Richards T."/>
            <person name="Worden A.Z."/>
            <person name="Zhang X."/>
            <person name="Grigoriev I.V."/>
            <person name="Allen A.E."/>
            <person name="Bidle K."/>
            <person name="Borodovsky M."/>
            <person name="Bowler C."/>
            <person name="Brownlee C."/>
            <person name="Cock J.M."/>
            <person name="Elias M."/>
            <person name="Gladyshev V.N."/>
            <person name="Groth M."/>
            <person name="Guda C."/>
            <person name="Hadaegh A."/>
            <person name="Iglesias-Rodriguez M.D."/>
            <person name="Jenkins J."/>
            <person name="Jones B.M."/>
            <person name="Lawson T."/>
            <person name="Leese F."/>
            <person name="Lindquist E."/>
            <person name="Lobanov A."/>
            <person name="Lomsadze A."/>
            <person name="Malik S.B."/>
            <person name="Marsh M.E."/>
            <person name="Mackinder L."/>
            <person name="Mock T."/>
            <person name="Mueller-Roeber B."/>
            <person name="Pagarete A."/>
            <person name="Parker M."/>
            <person name="Probert I."/>
            <person name="Quesneville H."/>
            <person name="Raines C."/>
            <person name="Rensing S.A."/>
            <person name="Riano-Pachon D.M."/>
            <person name="Richier S."/>
            <person name="Rokitta S."/>
            <person name="Shiraiwa Y."/>
            <person name="Soanes D.M."/>
            <person name="van der Giezen M."/>
            <person name="Wahlund T.M."/>
            <person name="Williams B."/>
            <person name="Wilson W."/>
            <person name="Wolfe G."/>
            <person name="Wurch L.L."/>
        </authorList>
    </citation>
    <scope>NUCLEOTIDE SEQUENCE</scope>
</reference>
<keyword evidence="7" id="KW-1185">Reference proteome</keyword>
<keyword evidence="2" id="KW-0378">Hydrolase</keyword>
<keyword evidence="4" id="KW-0812">Transmembrane</keyword>
<evidence type="ECO:0000256" key="4">
    <source>
        <dbReference type="SAM" id="Phobius"/>
    </source>
</evidence>
<protein>
    <recommendedName>
        <fullName evidence="5">PNPLA domain-containing protein</fullName>
    </recommendedName>
</protein>
<dbReference type="EnsemblProtists" id="EOD42074">
    <property type="protein sequence ID" value="EOD42074"/>
    <property type="gene ID" value="EMIHUDRAFT_447572"/>
</dbReference>
<feature type="transmembrane region" description="Helical" evidence="4">
    <location>
        <begin position="102"/>
        <end position="121"/>
    </location>
</feature>
<evidence type="ECO:0000259" key="5">
    <source>
        <dbReference type="PROSITE" id="PS51635"/>
    </source>
</evidence>
<accession>A0A0D3L239</accession>
<proteinExistence type="predicted"/>
<evidence type="ECO:0000313" key="7">
    <source>
        <dbReference type="Proteomes" id="UP000013827"/>
    </source>
</evidence>
<dbReference type="PANTHER" id="PTHR46394:SF1">
    <property type="entry name" value="PNPLA DOMAIN-CONTAINING PROTEIN"/>
    <property type="match status" value="1"/>
</dbReference>
<dbReference type="GeneID" id="17287344"/>
<dbReference type="RefSeq" id="XP_005794503.1">
    <property type="nucleotide sequence ID" value="XM_005794446.1"/>
</dbReference>
<feature type="active site" description="Proton acceptor" evidence="2">
    <location>
        <position position="304"/>
    </location>
</feature>
<dbReference type="InterPro" id="IPR016035">
    <property type="entry name" value="Acyl_Trfase/lysoPLipase"/>
</dbReference>
<name>A0A0D3L239_EMIH1</name>